<dbReference type="GO" id="GO:0045277">
    <property type="term" value="C:respiratory chain complex IV"/>
    <property type="evidence" value="ECO:0007669"/>
    <property type="project" value="InterPro"/>
</dbReference>
<keyword evidence="14" id="KW-1278">Translocase</keyword>
<evidence type="ECO:0000256" key="6">
    <source>
        <dbReference type="ARBA" id="ARBA00015947"/>
    </source>
</evidence>
<dbReference type="PROSITE" id="PS50855">
    <property type="entry name" value="COX1"/>
    <property type="match status" value="1"/>
</dbReference>
<dbReference type="GO" id="GO:0005743">
    <property type="term" value="C:mitochondrial inner membrane"/>
    <property type="evidence" value="ECO:0007669"/>
    <property type="project" value="UniProtKB-SubCell"/>
</dbReference>
<dbReference type="GO" id="GO:0006123">
    <property type="term" value="P:mitochondrial electron transport, cytochrome c to oxygen"/>
    <property type="evidence" value="ECO:0007669"/>
    <property type="project" value="TreeGrafter"/>
</dbReference>
<dbReference type="PROSITE" id="PS00077">
    <property type="entry name" value="COX1_CUB"/>
    <property type="match status" value="1"/>
</dbReference>
<comment type="subunit">
    <text evidence="4">Component of the cytochrome c oxidase (complex IV, CIV), a multisubunit enzyme composed of a catalytic core of 3 subunits and several supernumerary subunits. The complex exists as a monomer or a dimer and forms supercomplexes (SCs) in the inner mitochondrial membrane with ubiquinol-cytochrome c oxidoreductase (cytochrome b-c1 complex, complex III, CIII).</text>
</comment>
<feature type="transmembrane region" description="Helical" evidence="22">
    <location>
        <begin position="410"/>
        <end position="432"/>
    </location>
</feature>
<dbReference type="PANTHER" id="PTHR10422:SF18">
    <property type="entry name" value="CYTOCHROME C OXIDASE SUBUNIT 1"/>
    <property type="match status" value="1"/>
</dbReference>
<dbReference type="EC" id="7.1.1.9" evidence="5 21"/>
<keyword evidence="8 21" id="KW-0349">Heme</keyword>
<feature type="transmembrane region" description="Helical" evidence="22">
    <location>
        <begin position="336"/>
        <end position="359"/>
    </location>
</feature>
<name>A0A7H0WBI1_CANAR</name>
<protein>
    <recommendedName>
        <fullName evidence="6 21">Cytochrome c oxidase subunit 1</fullName>
        <ecNumber evidence="5 21">7.1.1.9</ecNumber>
    </recommendedName>
</protein>
<dbReference type="GO" id="GO:0046872">
    <property type="term" value="F:metal ion binding"/>
    <property type="evidence" value="ECO:0007669"/>
    <property type="project" value="UniProtKB-KW"/>
</dbReference>
<evidence type="ECO:0000256" key="3">
    <source>
        <dbReference type="ARBA" id="ARBA00009578"/>
    </source>
</evidence>
<evidence type="ECO:0000256" key="5">
    <source>
        <dbReference type="ARBA" id="ARBA00012949"/>
    </source>
</evidence>
<organism evidence="24">
    <name type="scientific">Candidozyma auris</name>
    <name type="common">Yeast</name>
    <name type="synonym">Candida auris</name>
    <dbReference type="NCBI Taxonomy" id="498019"/>
    <lineage>
        <taxon>Eukaryota</taxon>
        <taxon>Fungi</taxon>
        <taxon>Dikarya</taxon>
        <taxon>Ascomycota</taxon>
        <taxon>Saccharomycotina</taxon>
        <taxon>Pichiomycetes</taxon>
        <taxon>Metschnikowiaceae</taxon>
        <taxon>Candidozyma</taxon>
    </lineage>
</organism>
<dbReference type="EMBL" id="MT849287">
    <property type="protein sequence ID" value="QNR39910.1"/>
    <property type="molecule type" value="Genomic_DNA"/>
</dbReference>
<evidence type="ECO:0000256" key="17">
    <source>
        <dbReference type="ARBA" id="ARBA00023004"/>
    </source>
</evidence>
<evidence type="ECO:0000256" key="13">
    <source>
        <dbReference type="ARBA" id="ARBA00022837"/>
    </source>
</evidence>
<feature type="transmembrane region" description="Helical" evidence="22">
    <location>
        <begin position="20"/>
        <end position="40"/>
    </location>
</feature>
<feature type="domain" description="Cytochrome oxidase subunit I profile" evidence="23">
    <location>
        <begin position="1"/>
        <end position="529"/>
    </location>
</feature>
<evidence type="ECO:0000256" key="11">
    <source>
        <dbReference type="ARBA" id="ARBA00022723"/>
    </source>
</evidence>
<keyword evidence="17 21" id="KW-0408">Iron</keyword>
<gene>
    <name evidence="24" type="primary">COX1</name>
</gene>
<evidence type="ECO:0000256" key="4">
    <source>
        <dbReference type="ARBA" id="ARBA00011164"/>
    </source>
</evidence>
<keyword evidence="11 21" id="KW-0479">Metal-binding</keyword>
<dbReference type="InterPro" id="IPR023615">
    <property type="entry name" value="Cyt_c_Oxase_su1_BS"/>
</dbReference>
<feature type="transmembrane region" description="Helical" evidence="22">
    <location>
        <begin position="148"/>
        <end position="174"/>
    </location>
</feature>
<dbReference type="PANTHER" id="PTHR10422">
    <property type="entry name" value="CYTOCHROME C OXIDASE SUBUNIT 1"/>
    <property type="match status" value="1"/>
</dbReference>
<evidence type="ECO:0000256" key="10">
    <source>
        <dbReference type="ARBA" id="ARBA00022692"/>
    </source>
</evidence>
<dbReference type="GeneID" id="63039911"/>
<geneLocation type="mitochondrion" evidence="24"/>
<evidence type="ECO:0000256" key="14">
    <source>
        <dbReference type="ARBA" id="ARBA00022967"/>
    </source>
</evidence>
<keyword evidence="19 21" id="KW-0472">Membrane</keyword>
<dbReference type="GO" id="GO:0015990">
    <property type="term" value="P:electron transport coupled proton transport"/>
    <property type="evidence" value="ECO:0007669"/>
    <property type="project" value="TreeGrafter"/>
</dbReference>
<keyword evidence="7 21" id="KW-0813">Transport</keyword>
<evidence type="ECO:0000256" key="7">
    <source>
        <dbReference type="ARBA" id="ARBA00022448"/>
    </source>
</evidence>
<comment type="similarity">
    <text evidence="3 21">Belongs to the heme-copper respiratory oxidase family.</text>
</comment>
<evidence type="ECO:0000256" key="20">
    <source>
        <dbReference type="ARBA" id="ARBA00049512"/>
    </source>
</evidence>
<comment type="function">
    <text evidence="21">Component of the cytochrome c oxidase, the last enzyme in the mitochondrial electron transport chain which drives oxidative phosphorylation. The respiratory chain contains 3 multisubunit complexes succinate dehydrogenase (complex II, CII), ubiquinol-cytochrome c oxidoreductase (cytochrome b-c1 complex, complex III, CIII) and cytochrome c oxidase (complex IV, CIV), that cooperate to transfer electrons derived from NADH and succinate to molecular oxygen, creating an electrochemical gradient over the inner membrane that drives transmembrane transport and the ATP synthase. Cytochrome c oxidase is the component of the respiratory chain that catalyzes the reduction of oxygen to water. Electrons originating from reduced cytochrome c in the intermembrane space (IMS) are transferred via the dinuclear copper A center (CU(A)) of subunit 2 and heme A of subunit 1 to the active site in subunit 1, a binuclear center (BNC) formed by heme A3 and copper B (CU(B)). The BNC reduces molecular oxygen to 2 water molecules using 4 electrons from cytochrome c in the IMS and 4 protons from the mitochondrial matrix.</text>
</comment>
<proteinExistence type="inferred from homology"/>
<evidence type="ECO:0000256" key="1">
    <source>
        <dbReference type="ARBA" id="ARBA00004448"/>
    </source>
</evidence>
<comment type="subcellular location">
    <subcellularLocation>
        <location evidence="1 21">Mitochondrion inner membrane</location>
        <topology evidence="1 21">Multi-pass membrane protein</topology>
    </subcellularLocation>
</comment>
<reference evidence="24" key="1">
    <citation type="submission" date="2020-08" db="EMBL/GenBank/DDBJ databases">
        <title>Mitochondrial genome sequences of the emerging fungal pathogen Candida auris.</title>
        <authorList>
            <person name="Misas E."/>
        </authorList>
    </citation>
    <scope>NUCLEOTIDE SEQUENCE</scope>
    <source>
        <strain evidence="24">B8441</strain>
    </source>
</reference>
<evidence type="ECO:0000256" key="8">
    <source>
        <dbReference type="ARBA" id="ARBA00022617"/>
    </source>
</evidence>
<evidence type="ECO:0000256" key="16">
    <source>
        <dbReference type="ARBA" id="ARBA00022989"/>
    </source>
</evidence>
<dbReference type="InterPro" id="IPR000883">
    <property type="entry name" value="Cyt_C_Oxase_1"/>
</dbReference>
<evidence type="ECO:0000313" key="24">
    <source>
        <dbReference type="EMBL" id="QNR39910.1"/>
    </source>
</evidence>
<dbReference type="SUPFAM" id="SSF81442">
    <property type="entry name" value="Cytochrome c oxidase subunit I-like"/>
    <property type="match status" value="1"/>
</dbReference>
<evidence type="ECO:0000256" key="2">
    <source>
        <dbReference type="ARBA" id="ARBA00004673"/>
    </source>
</evidence>
<dbReference type="GO" id="GO:0020037">
    <property type="term" value="F:heme binding"/>
    <property type="evidence" value="ECO:0007669"/>
    <property type="project" value="InterPro"/>
</dbReference>
<evidence type="ECO:0000256" key="15">
    <source>
        <dbReference type="ARBA" id="ARBA00022982"/>
    </source>
</evidence>
<keyword evidence="12 21" id="KW-0999">Mitochondrion inner membrane</keyword>
<dbReference type="InterPro" id="IPR036927">
    <property type="entry name" value="Cyt_c_oxase-like_su1_sf"/>
</dbReference>
<sequence length="537" mass="60163">MSYVTRWLFSTSHKDMAMLYLGYGMMSSMVATAMSVMIRLELSGSSPQFLQGNNQVFNVMVTGHAMAMMFLFVMPVLIGAFGNYFLPMMMGGVDMAFARLNNISFWCLPPALVCTMASVLTEQGPGVGWTVYPPLSSMNAHSGPSVDLAMFALHLTSMSSLLGAMNFIVTFLNMRTMGLHMVNSPLFVWAMFFTAMLLLLSLPVLTAGVTLLLLDRNFNTGFYEVAAGGDPVLYQHLFWFFGHPEVYMMIMPGFGIISHMVSTYSKKPMFGEVGMLYAMGSMGFLGFLVWSHHMYVVGLDMDSRAYFTSATMVMAVPTGMKMFSWLATMYGGEVRLAVPMLFALGFLFLFTMGGLTGVMLSNASMDVAFHDTYYVVGHFHYVLSMGALFSLVGGYYYWGPSMFGLNYNRMWAEVHFWLLFISVNMMFLPMHFLGLNGMPRRMPQYPDAFLGWNYMSSMGSMMSIMSVMVGLKSVLMQLENNNDTEPTTEDITPDFTESNLTRKTRNSDLELILDRPAAFHTFYELPVLTNPTDNVDK</sequence>
<feature type="transmembrane region" description="Helical" evidence="22">
    <location>
        <begin position="186"/>
        <end position="214"/>
    </location>
</feature>
<feature type="transmembrane region" description="Helical" evidence="22">
    <location>
        <begin position="60"/>
        <end position="82"/>
    </location>
</feature>
<dbReference type="PRINTS" id="PR01165">
    <property type="entry name" value="CYCOXIDASEI"/>
</dbReference>
<dbReference type="InterPro" id="IPR023616">
    <property type="entry name" value="Cyt_c_oxase-like_su1_dom"/>
</dbReference>
<dbReference type="UniPathway" id="UPA00705"/>
<dbReference type="Gene3D" id="1.20.210.10">
    <property type="entry name" value="Cytochrome c oxidase-like, subunit I domain"/>
    <property type="match status" value="1"/>
</dbReference>
<feature type="transmembrane region" description="Helical" evidence="22">
    <location>
        <begin position="246"/>
        <end position="264"/>
    </location>
</feature>
<accession>A0A7H0WBI1</accession>
<comment type="pathway">
    <text evidence="2 21">Energy metabolism; oxidative phosphorylation.</text>
</comment>
<dbReference type="Pfam" id="PF00115">
    <property type="entry name" value="COX1"/>
    <property type="match status" value="1"/>
</dbReference>
<evidence type="ECO:0000256" key="18">
    <source>
        <dbReference type="ARBA" id="ARBA00023008"/>
    </source>
</evidence>
<dbReference type="InterPro" id="IPR033944">
    <property type="entry name" value="Cyt_c_oxase_su1_dom"/>
</dbReference>
<keyword evidence="13" id="KW-0106">Calcium</keyword>
<dbReference type="RefSeq" id="YP_010007698.1">
    <property type="nucleotide sequence ID" value="NC_053321.1"/>
</dbReference>
<evidence type="ECO:0000256" key="19">
    <source>
        <dbReference type="ARBA" id="ARBA00023136"/>
    </source>
</evidence>
<comment type="catalytic activity">
    <reaction evidence="20">
        <text>4 Fe(II)-[cytochrome c] + O2 + 8 H(+)(in) = 4 Fe(III)-[cytochrome c] + 2 H2O + 4 H(+)(out)</text>
        <dbReference type="Rhea" id="RHEA:11436"/>
        <dbReference type="Rhea" id="RHEA-COMP:10350"/>
        <dbReference type="Rhea" id="RHEA-COMP:14399"/>
        <dbReference type="ChEBI" id="CHEBI:15377"/>
        <dbReference type="ChEBI" id="CHEBI:15378"/>
        <dbReference type="ChEBI" id="CHEBI:15379"/>
        <dbReference type="ChEBI" id="CHEBI:29033"/>
        <dbReference type="ChEBI" id="CHEBI:29034"/>
        <dbReference type="EC" id="7.1.1.9"/>
    </reaction>
    <physiologicalReaction direction="left-to-right" evidence="20">
        <dbReference type="Rhea" id="RHEA:11437"/>
    </physiologicalReaction>
</comment>
<keyword evidence="10 21" id="KW-0812">Transmembrane</keyword>
<feature type="transmembrane region" description="Helical" evidence="22">
    <location>
        <begin position="103"/>
        <end position="121"/>
    </location>
</feature>
<keyword evidence="9 21" id="KW-0679">Respiratory chain</keyword>
<feature type="transmembrane region" description="Helical" evidence="22">
    <location>
        <begin position="305"/>
        <end position="324"/>
    </location>
</feature>
<dbReference type="FunFam" id="1.20.210.10:FF:000004">
    <property type="entry name" value="Cytochrome c oxidase subunit 1"/>
    <property type="match status" value="1"/>
</dbReference>
<keyword evidence="15 21" id="KW-0249">Electron transport</keyword>
<dbReference type="CDD" id="cd01663">
    <property type="entry name" value="Cyt_c_Oxidase_I"/>
    <property type="match status" value="1"/>
</dbReference>
<evidence type="ECO:0000256" key="22">
    <source>
        <dbReference type="SAM" id="Phobius"/>
    </source>
</evidence>
<keyword evidence="21 24" id="KW-0496">Mitochondrion</keyword>
<evidence type="ECO:0000256" key="21">
    <source>
        <dbReference type="RuleBase" id="RU000369"/>
    </source>
</evidence>
<dbReference type="AlphaFoldDB" id="A0A7H0WBI1"/>
<dbReference type="GO" id="GO:0004129">
    <property type="term" value="F:cytochrome-c oxidase activity"/>
    <property type="evidence" value="ECO:0007669"/>
    <property type="project" value="UniProtKB-EC"/>
</dbReference>
<keyword evidence="16 22" id="KW-1133">Transmembrane helix</keyword>
<evidence type="ECO:0000259" key="23">
    <source>
        <dbReference type="PROSITE" id="PS50855"/>
    </source>
</evidence>
<feature type="transmembrane region" description="Helical" evidence="22">
    <location>
        <begin position="276"/>
        <end position="293"/>
    </location>
</feature>
<feature type="transmembrane region" description="Helical" evidence="22">
    <location>
        <begin position="379"/>
        <end position="398"/>
    </location>
</feature>
<evidence type="ECO:0000256" key="9">
    <source>
        <dbReference type="ARBA" id="ARBA00022660"/>
    </source>
</evidence>
<feature type="transmembrane region" description="Helical" evidence="22">
    <location>
        <begin position="452"/>
        <end position="471"/>
    </location>
</feature>
<evidence type="ECO:0000256" key="12">
    <source>
        <dbReference type="ARBA" id="ARBA00022792"/>
    </source>
</evidence>
<keyword evidence="18 21" id="KW-0186">Copper</keyword>